<proteinExistence type="predicted"/>
<evidence type="ECO:0000313" key="2">
    <source>
        <dbReference type="Proteomes" id="UP001449657"/>
    </source>
</evidence>
<evidence type="ECO:0000313" key="1">
    <source>
        <dbReference type="EMBL" id="WZN45351.1"/>
    </source>
</evidence>
<dbReference type="Proteomes" id="UP001449657">
    <property type="component" value="Chromosome"/>
</dbReference>
<dbReference type="EMBL" id="CP150096">
    <property type="protein sequence ID" value="WZN45351.1"/>
    <property type="molecule type" value="Genomic_DNA"/>
</dbReference>
<accession>A0ABZ2YZB8</accession>
<keyword evidence="2" id="KW-1185">Reference proteome</keyword>
<protein>
    <recommendedName>
        <fullName evidence="3">DUF4847 domain-containing protein</fullName>
    </recommendedName>
</protein>
<organism evidence="1 2">
    <name type="scientific">Chitinophaga caseinilytica</name>
    <dbReference type="NCBI Taxonomy" id="2267521"/>
    <lineage>
        <taxon>Bacteria</taxon>
        <taxon>Pseudomonadati</taxon>
        <taxon>Bacteroidota</taxon>
        <taxon>Chitinophagia</taxon>
        <taxon>Chitinophagales</taxon>
        <taxon>Chitinophagaceae</taxon>
        <taxon>Chitinophaga</taxon>
    </lineage>
</organism>
<name>A0ABZ2YZB8_9BACT</name>
<sequence length="139" mass="15830">MLRNVTMLCIAMAFFACKKSRQPQPQPNNQDMEGTWAGRYGYSYGNDEGDTTFSGYFGHFRMEFYQNGTLIVHDVGSQTMTARGTYVRNGKDLYARYKYDIGTDNIFSFKARLERPDSLAGKWMIGYDGPTGGEFFVSK</sequence>
<evidence type="ECO:0008006" key="3">
    <source>
        <dbReference type="Google" id="ProtNLM"/>
    </source>
</evidence>
<dbReference type="PROSITE" id="PS51257">
    <property type="entry name" value="PROKAR_LIPOPROTEIN"/>
    <property type="match status" value="1"/>
</dbReference>
<dbReference type="RefSeq" id="WP_341840103.1">
    <property type="nucleotide sequence ID" value="NZ_CP149792.1"/>
</dbReference>
<reference evidence="1 2" key="1">
    <citation type="submission" date="2024-03" db="EMBL/GenBank/DDBJ databases">
        <title>Chitinophaga caseinilytica sp. nov., a casein hydrolysing bacterium isolated from forest soil.</title>
        <authorList>
            <person name="Lee D.S."/>
            <person name="Han D.M."/>
            <person name="Baek J.H."/>
            <person name="Choi D.G."/>
            <person name="Jeon J.H."/>
            <person name="Jeon C.O."/>
        </authorList>
    </citation>
    <scope>NUCLEOTIDE SEQUENCE [LARGE SCALE GENOMIC DNA]</scope>
    <source>
        <strain evidence="1 2">KACC 19118</strain>
    </source>
</reference>
<gene>
    <name evidence="1" type="ORF">WJU22_20855</name>
</gene>